<evidence type="ECO:0000259" key="1">
    <source>
        <dbReference type="Pfam" id="PF16461"/>
    </source>
</evidence>
<gene>
    <name evidence="2" type="ORF">CWE10_04035</name>
</gene>
<evidence type="ECO:0000313" key="3">
    <source>
        <dbReference type="Proteomes" id="UP000732377"/>
    </source>
</evidence>
<dbReference type="AlphaFoldDB" id="A0A953LFN4"/>
<name>A0A953LFN4_SYMTR</name>
<feature type="domain" description="Lambda phage tail tube protein N-terminal" evidence="1">
    <location>
        <begin position="21"/>
        <end position="141"/>
    </location>
</feature>
<organism evidence="2 3">
    <name type="scientific">Symbiobacterium thermophilum</name>
    <dbReference type="NCBI Taxonomy" id="2734"/>
    <lineage>
        <taxon>Bacteria</taxon>
        <taxon>Bacillati</taxon>
        <taxon>Bacillota</taxon>
        <taxon>Clostridia</taxon>
        <taxon>Eubacteriales</taxon>
        <taxon>Symbiobacteriaceae</taxon>
        <taxon>Symbiobacterium</taxon>
    </lineage>
</organism>
<protein>
    <submittedName>
        <fullName evidence="2">Outer capsid protein Hoc</fullName>
    </submittedName>
</protein>
<dbReference type="Pfam" id="PF16461">
    <property type="entry name" value="Phage_TTP_12"/>
    <property type="match status" value="1"/>
</dbReference>
<sequence>MSNAVGSIGTKLLRGDGQVPNETFAEIAEVVSIDGPGMSRDTIEVSGLAGHWKEYIAGAVDGGEVSLELNFLPTDPSHGATNGLLKDFVEGTPRNFRIVFPDPDKTTWQFTAIVTGFSPSAARDKQLTASVTLKITGEPTFDVQTE</sequence>
<dbReference type="Proteomes" id="UP000732377">
    <property type="component" value="Unassembled WGS sequence"/>
</dbReference>
<accession>A0A953LFN4</accession>
<dbReference type="EMBL" id="PIUK01000023">
    <property type="protein sequence ID" value="MBY6275378.1"/>
    <property type="molecule type" value="Genomic_DNA"/>
</dbReference>
<dbReference type="RefSeq" id="WP_273378203.1">
    <property type="nucleotide sequence ID" value="NZ_PIUK01000023.1"/>
</dbReference>
<proteinExistence type="predicted"/>
<reference evidence="2" key="1">
    <citation type="submission" date="2017-11" db="EMBL/GenBank/DDBJ databases">
        <title>Three new genomes from thermophilic consortium.</title>
        <authorList>
            <person name="Quaggio R."/>
            <person name="Amgarten D."/>
            <person name="Setubal J.C."/>
        </authorList>
    </citation>
    <scope>NUCLEOTIDE SEQUENCE</scope>
    <source>
        <strain evidence="2">ZCTH01-B2</strain>
    </source>
</reference>
<comment type="caution">
    <text evidence="2">The sequence shown here is derived from an EMBL/GenBank/DDBJ whole genome shotgun (WGS) entry which is preliminary data.</text>
</comment>
<dbReference type="InterPro" id="IPR032494">
    <property type="entry name" value="Phage_TTP_N"/>
</dbReference>
<dbReference type="Gene3D" id="4.10.410.40">
    <property type="match status" value="1"/>
</dbReference>
<evidence type="ECO:0000313" key="2">
    <source>
        <dbReference type="EMBL" id="MBY6275378.1"/>
    </source>
</evidence>